<feature type="domain" description="Bacterial type II secretion system protein E" evidence="4">
    <location>
        <begin position="377"/>
        <end position="391"/>
    </location>
</feature>
<evidence type="ECO:0000313" key="5">
    <source>
        <dbReference type="EMBL" id="XBJ29244.1"/>
    </source>
</evidence>
<dbReference type="RefSeq" id="WP_348518587.1">
    <property type="nucleotide sequence ID" value="NZ_CP155620.1"/>
</dbReference>
<dbReference type="GO" id="GO:0016887">
    <property type="term" value="F:ATP hydrolysis activity"/>
    <property type="evidence" value="ECO:0007669"/>
    <property type="project" value="TreeGrafter"/>
</dbReference>
<dbReference type="GO" id="GO:0005886">
    <property type="term" value="C:plasma membrane"/>
    <property type="evidence" value="ECO:0007669"/>
    <property type="project" value="TreeGrafter"/>
</dbReference>
<dbReference type="InterPro" id="IPR001482">
    <property type="entry name" value="T2SS/T4SS_dom"/>
</dbReference>
<dbReference type="InterPro" id="IPR037257">
    <property type="entry name" value="T2SS_E_N_sf"/>
</dbReference>
<dbReference type="Gene3D" id="3.30.450.90">
    <property type="match status" value="1"/>
</dbReference>
<accession>A0AAU7E6X1</accession>
<evidence type="ECO:0000256" key="2">
    <source>
        <dbReference type="ARBA" id="ARBA00022741"/>
    </source>
</evidence>
<comment type="similarity">
    <text evidence="1">Belongs to the GSP E family.</text>
</comment>
<dbReference type="PROSITE" id="PS00662">
    <property type="entry name" value="T2SP_E"/>
    <property type="match status" value="1"/>
</dbReference>
<dbReference type="EMBL" id="CP155620">
    <property type="protein sequence ID" value="XBJ29244.1"/>
    <property type="molecule type" value="Genomic_DNA"/>
</dbReference>
<dbReference type="PANTHER" id="PTHR30258">
    <property type="entry name" value="TYPE II SECRETION SYSTEM PROTEIN GSPE-RELATED"/>
    <property type="match status" value="1"/>
</dbReference>
<gene>
    <name evidence="5" type="ORF">AAH949_09240</name>
</gene>
<organism evidence="5">
    <name type="scientific">Campylobacter sp. CCS1377</name>
    <dbReference type="NCBI Taxonomy" id="3158229"/>
    <lineage>
        <taxon>Bacteria</taxon>
        <taxon>Pseudomonadati</taxon>
        <taxon>Campylobacterota</taxon>
        <taxon>Epsilonproteobacteria</taxon>
        <taxon>Campylobacterales</taxon>
        <taxon>Campylobacteraceae</taxon>
        <taxon>Campylobacter</taxon>
    </lineage>
</organism>
<dbReference type="SUPFAM" id="SSF52540">
    <property type="entry name" value="P-loop containing nucleoside triphosphate hydrolases"/>
    <property type="match status" value="1"/>
</dbReference>
<dbReference type="CDD" id="cd01129">
    <property type="entry name" value="PulE-GspE-like"/>
    <property type="match status" value="1"/>
</dbReference>
<dbReference type="InterPro" id="IPR003593">
    <property type="entry name" value="AAA+_ATPase"/>
</dbReference>
<evidence type="ECO:0000259" key="4">
    <source>
        <dbReference type="PROSITE" id="PS00662"/>
    </source>
</evidence>
<dbReference type="SUPFAM" id="SSF160246">
    <property type="entry name" value="EspE N-terminal domain-like"/>
    <property type="match status" value="1"/>
</dbReference>
<name>A0AAU7E6X1_9BACT</name>
<sequence length="547" mass="62614">MKNIEILHSKLKEQGLLNPECDFSNLDFSLIKECVYKLYEKDILDIFELCAYFKQNLDSFLQGFALYKKLNFIQEPLANLTLFKCFNSQILQTYQILPFKEDENNIYLACTKPCSFELIDKLQNGSKDKFIQLCIANPLKIKTILERLSLQVELAKLAEKLKTELGGKLENEQKSAIAKIHDLILSQAIKQKASDIHIEPRNDDALVRFRKDGILSEFVILEKELYQALVFYIKLSAHLNVAEQRKAQDGSFSMQIQNLEFDFRISSLPLIYGESIVIRILERKKDFTSLQNLHFGKTNLKHLQNNINQPYGMILLTGPTGSGKSTTLYSILNEIKSIEKKIITLEDPIEYKIPLVQQTMLNSKAGLDFNNALRAILRQDPDVIMVGEIRDEESLDIAIKSALTGHLMLSTLHTNDSISAIVRMLDMKAKPYLLSSALNLIIAQRLVRKLCTHCCYEISYEDEKIQGKFYESKGCIYCSNTGFLGRELICEALNIDDDMRELIRRNANKSEILAYLQNNGFQTMFEMGIEKARKGITSLGEILRVTR</sequence>
<dbReference type="Gene3D" id="3.30.300.160">
    <property type="entry name" value="Type II secretion system, protein E, N-terminal domain"/>
    <property type="match status" value="1"/>
</dbReference>
<reference evidence="5" key="1">
    <citation type="submission" date="2024-05" db="EMBL/GenBank/DDBJ databases">
        <title>Campylobacter coli isolated from environmental waters in Slovenia.</title>
        <authorList>
            <person name="Zautner A.E."/>
            <person name="Bunk B."/>
            <person name="Riedel T."/>
            <person name="Sproeer C."/>
        </authorList>
    </citation>
    <scope>NUCLEOTIDE SEQUENCE</scope>
    <source>
        <strain evidence="5">CCS1377</strain>
    </source>
</reference>
<dbReference type="Gene3D" id="3.40.50.300">
    <property type="entry name" value="P-loop containing nucleotide triphosphate hydrolases"/>
    <property type="match status" value="1"/>
</dbReference>
<keyword evidence="3" id="KW-0067">ATP-binding</keyword>
<dbReference type="Pfam" id="PF00437">
    <property type="entry name" value="T2SSE"/>
    <property type="match status" value="1"/>
</dbReference>
<dbReference type="InterPro" id="IPR007831">
    <property type="entry name" value="T2SS_GspE_N"/>
</dbReference>
<dbReference type="SMART" id="SM00382">
    <property type="entry name" value="AAA"/>
    <property type="match status" value="1"/>
</dbReference>
<dbReference type="GO" id="GO:0005524">
    <property type="term" value="F:ATP binding"/>
    <property type="evidence" value="ECO:0007669"/>
    <property type="project" value="UniProtKB-KW"/>
</dbReference>
<evidence type="ECO:0000256" key="1">
    <source>
        <dbReference type="ARBA" id="ARBA00006611"/>
    </source>
</evidence>
<keyword evidence="2" id="KW-0547">Nucleotide-binding</keyword>
<dbReference type="Pfam" id="PF05157">
    <property type="entry name" value="MshEN"/>
    <property type="match status" value="1"/>
</dbReference>
<protein>
    <submittedName>
        <fullName evidence="5">GspE/PulE family protein</fullName>
    </submittedName>
</protein>
<proteinExistence type="inferred from homology"/>
<evidence type="ECO:0000256" key="3">
    <source>
        <dbReference type="ARBA" id="ARBA00022840"/>
    </source>
</evidence>
<dbReference type="InterPro" id="IPR027417">
    <property type="entry name" value="P-loop_NTPase"/>
</dbReference>
<dbReference type="AlphaFoldDB" id="A0AAU7E6X1"/>
<dbReference type="PANTHER" id="PTHR30258:SF3">
    <property type="entry name" value="SLL1921 PROTEIN"/>
    <property type="match status" value="1"/>
</dbReference>